<evidence type="ECO:0000313" key="13">
    <source>
        <dbReference type="Proteomes" id="UP000441208"/>
    </source>
</evidence>
<evidence type="ECO:0000313" key="5">
    <source>
        <dbReference type="EMBL" id="KAE9136513.1"/>
    </source>
</evidence>
<dbReference type="EMBL" id="QXGB01000060">
    <property type="protein sequence ID" value="KAE9233558.1"/>
    <property type="molecule type" value="Genomic_DNA"/>
</dbReference>
<evidence type="ECO:0000313" key="14">
    <source>
        <dbReference type="Proteomes" id="UP000460718"/>
    </source>
</evidence>
<dbReference type="Proteomes" id="UP000441208">
    <property type="component" value="Unassembled WGS sequence"/>
</dbReference>
<feature type="signal peptide" evidence="1">
    <location>
        <begin position="1"/>
        <end position="19"/>
    </location>
</feature>
<dbReference type="Proteomes" id="UP000460718">
    <property type="component" value="Unassembled WGS sequence"/>
</dbReference>
<dbReference type="EMBL" id="QXFX01000293">
    <property type="protein sequence ID" value="KAE9121642.1"/>
    <property type="molecule type" value="Genomic_DNA"/>
</dbReference>
<evidence type="ECO:0000313" key="8">
    <source>
        <dbReference type="EMBL" id="KAE9328436.1"/>
    </source>
</evidence>
<dbReference type="Proteomes" id="UP000429523">
    <property type="component" value="Unassembled WGS sequence"/>
</dbReference>
<gene>
    <name evidence="8" type="ORF">PF001_g1418</name>
    <name evidence="7" type="ORF">PF002_g2503</name>
    <name evidence="6" type="ORF">PF005_g2277</name>
    <name evidence="5" type="ORF">PF007_g2179</name>
    <name evidence="2" type="ORF">PF009_g2408</name>
    <name evidence="4" type="ORF">PF010_g7022</name>
    <name evidence="3" type="ORF">PF011_g32174</name>
</gene>
<evidence type="ECO:0000313" key="9">
    <source>
        <dbReference type="Proteomes" id="UP000429523"/>
    </source>
</evidence>
<evidence type="ECO:0000313" key="12">
    <source>
        <dbReference type="Proteomes" id="UP000440367"/>
    </source>
</evidence>
<comment type="caution">
    <text evidence="6">The sequence shown here is derived from an EMBL/GenBank/DDBJ whole genome shotgun (WGS) entry which is preliminary data.</text>
</comment>
<evidence type="ECO:0000256" key="1">
    <source>
        <dbReference type="SAM" id="SignalP"/>
    </source>
</evidence>
<dbReference type="EMBL" id="QXFW01009295">
    <property type="protein sequence ID" value="KAE8954205.1"/>
    <property type="molecule type" value="Genomic_DNA"/>
</dbReference>
<organism evidence="6 10">
    <name type="scientific">Phytophthora fragariae</name>
    <dbReference type="NCBI Taxonomy" id="53985"/>
    <lineage>
        <taxon>Eukaryota</taxon>
        <taxon>Sar</taxon>
        <taxon>Stramenopiles</taxon>
        <taxon>Oomycota</taxon>
        <taxon>Peronosporomycetes</taxon>
        <taxon>Peronosporales</taxon>
        <taxon>Peronosporaceae</taxon>
        <taxon>Phytophthora</taxon>
    </lineage>
</organism>
<dbReference type="Proteomes" id="UP000488956">
    <property type="component" value="Unassembled WGS sequence"/>
</dbReference>
<dbReference type="EMBL" id="QXGF01000063">
    <property type="protein sequence ID" value="KAE8948004.1"/>
    <property type="molecule type" value="Genomic_DNA"/>
</dbReference>
<evidence type="ECO:0000313" key="4">
    <source>
        <dbReference type="EMBL" id="KAE9121642.1"/>
    </source>
</evidence>
<evidence type="ECO:0000313" key="11">
    <source>
        <dbReference type="Proteomes" id="UP000437068"/>
    </source>
</evidence>
<dbReference type="EMBL" id="QXGE01000034">
    <property type="protein sequence ID" value="KAE9328436.1"/>
    <property type="molecule type" value="Genomic_DNA"/>
</dbReference>
<dbReference type="Proteomes" id="UP000437068">
    <property type="component" value="Unassembled WGS sequence"/>
</dbReference>
<dbReference type="AlphaFoldDB" id="A0A6A3ZAZ5"/>
<evidence type="ECO:0000313" key="6">
    <source>
        <dbReference type="EMBL" id="KAE9233558.1"/>
    </source>
</evidence>
<sequence length="51" mass="5682">MSLLVATLYYCFLSLPVCAYPYFCRACTTVLQPDLRGVTKILPRRVLVGGV</sequence>
<keyword evidence="10" id="KW-1185">Reference proteome</keyword>
<feature type="chain" id="PRO_5036166861" evidence="1">
    <location>
        <begin position="20"/>
        <end position="51"/>
    </location>
</feature>
<accession>A0A6A3ZAZ5</accession>
<name>A0A6A3ZAZ5_9STRA</name>
<evidence type="ECO:0000313" key="3">
    <source>
        <dbReference type="EMBL" id="KAE8954205.1"/>
    </source>
</evidence>
<dbReference type="EMBL" id="QXGD01000065">
    <property type="protein sequence ID" value="KAE9255117.1"/>
    <property type="molecule type" value="Genomic_DNA"/>
</dbReference>
<evidence type="ECO:0000313" key="2">
    <source>
        <dbReference type="EMBL" id="KAE8948004.1"/>
    </source>
</evidence>
<evidence type="ECO:0000313" key="7">
    <source>
        <dbReference type="EMBL" id="KAE9255117.1"/>
    </source>
</evidence>
<proteinExistence type="predicted"/>
<dbReference type="Proteomes" id="UP000440367">
    <property type="component" value="Unassembled WGS sequence"/>
</dbReference>
<evidence type="ECO:0000313" key="10">
    <source>
        <dbReference type="Proteomes" id="UP000433483"/>
    </source>
</evidence>
<protein>
    <submittedName>
        <fullName evidence="6">Uncharacterized protein</fullName>
    </submittedName>
</protein>
<reference evidence="9 10" key="1">
    <citation type="submission" date="2018-08" db="EMBL/GenBank/DDBJ databases">
        <title>Genomic investigation of the strawberry pathogen Phytophthora fragariae indicates pathogenicity is determined by transcriptional variation in three key races.</title>
        <authorList>
            <person name="Adams T.M."/>
            <person name="Armitage A.D."/>
            <person name="Sobczyk M.K."/>
            <person name="Bates H.J."/>
            <person name="Dunwell J.M."/>
            <person name="Nellist C.F."/>
            <person name="Harrison R.J."/>
        </authorList>
    </citation>
    <scope>NUCLEOTIDE SEQUENCE [LARGE SCALE GENOMIC DNA]</scope>
    <source>
        <strain evidence="8 11">A4</strain>
        <strain evidence="7 12">BC-1</strain>
        <strain evidence="6 10">NOV-27</strain>
        <strain evidence="5 13">NOV-71</strain>
        <strain evidence="2 9">NOV-9</strain>
        <strain evidence="4 15">ONT-3</strain>
        <strain evidence="3 14">SCRP245</strain>
    </source>
</reference>
<evidence type="ECO:0000313" key="15">
    <source>
        <dbReference type="Proteomes" id="UP000488956"/>
    </source>
</evidence>
<dbReference type="EMBL" id="QXFZ01000057">
    <property type="protein sequence ID" value="KAE9136513.1"/>
    <property type="molecule type" value="Genomic_DNA"/>
</dbReference>
<keyword evidence="1" id="KW-0732">Signal</keyword>
<dbReference type="Proteomes" id="UP000433483">
    <property type="component" value="Unassembled WGS sequence"/>
</dbReference>